<dbReference type="InterPro" id="IPR013216">
    <property type="entry name" value="Methyltransf_11"/>
</dbReference>
<evidence type="ECO:0000259" key="1">
    <source>
        <dbReference type="Pfam" id="PF08241"/>
    </source>
</evidence>
<proteinExistence type="predicted"/>
<dbReference type="PANTHER" id="PTHR43861:SF1">
    <property type="entry name" value="TRANS-ACONITATE 2-METHYLTRANSFERASE"/>
    <property type="match status" value="1"/>
</dbReference>
<sequence length="304" mass="35916">MNTYLIITIMVFIAITAIWGYRQKIEDEEDYNIEGFAVESVKEHYTDIYDKFYSTIYDQLFNSGLKNEFEIYNIKRYAMDNFPKNKKINVLDAGCGTGGHIKILDKYKYKCMGIDKSRSMLKKCSKLNPGIQLIQGDFHNKSVFTKRKFTHITCLFYTIYYSDNPNKVFRNFNYWLEPKGYLCVHLVEPKNFDPVLEKASKLIPLFNPQKHSHTRKTQTKLSFNQFKYVSDWNFSGNDVTFMENFLFKDGAKLRRNVHKFKMYSTKKYIKIGQKNGFKLVKIIDLTPVNHDNNAIYIFKKIYGS</sequence>
<dbReference type="GO" id="GO:0032259">
    <property type="term" value="P:methylation"/>
    <property type="evidence" value="ECO:0007669"/>
    <property type="project" value="UniProtKB-KW"/>
</dbReference>
<protein>
    <recommendedName>
        <fullName evidence="1">Methyltransferase type 11 domain-containing protein</fullName>
    </recommendedName>
</protein>
<organism evidence="2">
    <name type="scientific">viral metagenome</name>
    <dbReference type="NCBI Taxonomy" id="1070528"/>
    <lineage>
        <taxon>unclassified sequences</taxon>
        <taxon>metagenomes</taxon>
        <taxon>organismal metagenomes</taxon>
    </lineage>
</organism>
<reference evidence="2" key="1">
    <citation type="journal article" date="2020" name="Nature">
        <title>Giant virus diversity and host interactions through global metagenomics.</title>
        <authorList>
            <person name="Schulz F."/>
            <person name="Roux S."/>
            <person name="Paez-Espino D."/>
            <person name="Jungbluth S."/>
            <person name="Walsh D.A."/>
            <person name="Denef V.J."/>
            <person name="McMahon K.D."/>
            <person name="Konstantinidis K.T."/>
            <person name="Eloe-Fadrosh E.A."/>
            <person name="Kyrpides N.C."/>
            <person name="Woyke T."/>
        </authorList>
    </citation>
    <scope>NUCLEOTIDE SEQUENCE</scope>
    <source>
        <strain evidence="2">GVMAG-S-1017745-26</strain>
    </source>
</reference>
<accession>A0A6C0LYX1</accession>
<dbReference type="Gene3D" id="3.40.50.150">
    <property type="entry name" value="Vaccinia Virus protein VP39"/>
    <property type="match status" value="1"/>
</dbReference>
<dbReference type="Pfam" id="PF08241">
    <property type="entry name" value="Methyltransf_11"/>
    <property type="match status" value="1"/>
</dbReference>
<evidence type="ECO:0000313" key="2">
    <source>
        <dbReference type="EMBL" id="QHU35225.1"/>
    </source>
</evidence>
<dbReference type="AlphaFoldDB" id="A0A6C0LYX1"/>
<dbReference type="InterPro" id="IPR029063">
    <property type="entry name" value="SAM-dependent_MTases_sf"/>
</dbReference>
<dbReference type="CDD" id="cd02440">
    <property type="entry name" value="AdoMet_MTases"/>
    <property type="match status" value="1"/>
</dbReference>
<dbReference type="GO" id="GO:0008168">
    <property type="term" value="F:methyltransferase activity"/>
    <property type="evidence" value="ECO:0007669"/>
    <property type="project" value="UniProtKB-KW"/>
</dbReference>
<dbReference type="PANTHER" id="PTHR43861">
    <property type="entry name" value="TRANS-ACONITATE 2-METHYLTRANSFERASE-RELATED"/>
    <property type="match status" value="1"/>
</dbReference>
<feature type="domain" description="Methyltransferase type 11" evidence="1">
    <location>
        <begin position="91"/>
        <end position="183"/>
    </location>
</feature>
<dbReference type="EMBL" id="MN740584">
    <property type="protein sequence ID" value="QHU35225.1"/>
    <property type="molecule type" value="Genomic_DNA"/>
</dbReference>
<name>A0A6C0LYX1_9ZZZZ</name>
<dbReference type="SUPFAM" id="SSF53335">
    <property type="entry name" value="S-adenosyl-L-methionine-dependent methyltransferases"/>
    <property type="match status" value="1"/>
</dbReference>